<feature type="compositionally biased region" description="Basic and acidic residues" evidence="1">
    <location>
        <begin position="64"/>
        <end position="89"/>
    </location>
</feature>
<evidence type="ECO:0000256" key="1">
    <source>
        <dbReference type="SAM" id="MobiDB-lite"/>
    </source>
</evidence>
<sequence length="133" mass="15876">MAKSDMDKDPEQERSSLGKIIGDLAKEFGWAMRDMRSELIDNMWFGRNSWPQEKEPFDFYSTKKNADKEPDTPELQREDLYGHPDWDNVRDIEQHEHRDALGESMWESYKEKAQALYGHDQDRDREKGHDIDR</sequence>
<proteinExistence type="predicted"/>
<dbReference type="EMBL" id="CP120865">
    <property type="protein sequence ID" value="WFE92643.1"/>
    <property type="molecule type" value="Genomic_DNA"/>
</dbReference>
<accession>A0ABY8FJB9</accession>
<keyword evidence="3" id="KW-1185">Reference proteome</keyword>
<organism evidence="2 3">
    <name type="scientific">Roseibium porphyridii</name>
    <dbReference type="NCBI Taxonomy" id="2866279"/>
    <lineage>
        <taxon>Bacteria</taxon>
        <taxon>Pseudomonadati</taxon>
        <taxon>Pseudomonadota</taxon>
        <taxon>Alphaproteobacteria</taxon>
        <taxon>Hyphomicrobiales</taxon>
        <taxon>Stappiaceae</taxon>
        <taxon>Roseibium</taxon>
    </lineage>
</organism>
<feature type="region of interest" description="Disordered" evidence="1">
    <location>
        <begin position="112"/>
        <end position="133"/>
    </location>
</feature>
<gene>
    <name evidence="2" type="ORF">K1718_27475</name>
</gene>
<name>A0ABY8FJB9_9HYPH</name>
<evidence type="ECO:0000313" key="2">
    <source>
        <dbReference type="EMBL" id="WFE92643.1"/>
    </source>
</evidence>
<feature type="region of interest" description="Disordered" evidence="1">
    <location>
        <begin position="49"/>
        <end position="89"/>
    </location>
</feature>
<geneLocation type="plasmid" evidence="2 3">
    <name>unnamed2</name>
</geneLocation>
<dbReference type="Proteomes" id="UP001209803">
    <property type="component" value="Plasmid unnamed2"/>
</dbReference>
<keyword evidence="2" id="KW-0614">Plasmid</keyword>
<dbReference type="RefSeq" id="WP_265684731.1">
    <property type="nucleotide sequence ID" value="NZ_CP120865.1"/>
</dbReference>
<evidence type="ECO:0000313" key="3">
    <source>
        <dbReference type="Proteomes" id="UP001209803"/>
    </source>
</evidence>
<protein>
    <submittedName>
        <fullName evidence="2">Uncharacterized protein</fullName>
    </submittedName>
</protein>
<reference evidence="2 3" key="1">
    <citation type="submission" date="2023-03" db="EMBL/GenBank/DDBJ databases">
        <title>Roseibium porphyridii sp. nov. and Roseibium rhodosorbium sp. nov. isolated from marine algae, Porphyridium cruentum and Rhodosorus marinus, respectively.</title>
        <authorList>
            <person name="Lee M.W."/>
            <person name="Choi B.J."/>
            <person name="Lee J.K."/>
            <person name="Choi D.G."/>
            <person name="Baek J.H."/>
            <person name="Bayburt H."/>
            <person name="Kim J.M."/>
            <person name="Han D.M."/>
            <person name="Kim K.H."/>
            <person name="Jeon C.O."/>
        </authorList>
    </citation>
    <scope>NUCLEOTIDE SEQUENCE [LARGE SCALE GENOMIC DNA]</scope>
    <source>
        <strain evidence="2 3">KMA01</strain>
        <plasmid evidence="2 3">unnamed2</plasmid>
    </source>
</reference>